<dbReference type="Proteomes" id="UP000244932">
    <property type="component" value="Unassembled WGS sequence"/>
</dbReference>
<dbReference type="Gene3D" id="1.20.1260.10">
    <property type="match status" value="1"/>
</dbReference>
<organism evidence="4 5">
    <name type="scientific">Pontivivens insulae</name>
    <dbReference type="NCBI Taxonomy" id="1639689"/>
    <lineage>
        <taxon>Bacteria</taxon>
        <taxon>Pseudomonadati</taxon>
        <taxon>Pseudomonadota</taxon>
        <taxon>Alphaproteobacteria</taxon>
        <taxon>Rhodobacterales</taxon>
        <taxon>Paracoccaceae</taxon>
        <taxon>Pontivivens</taxon>
    </lineage>
</organism>
<dbReference type="RefSeq" id="WP_108783369.1">
    <property type="nucleotide sequence ID" value="NZ_OMKW01000004.1"/>
</dbReference>
<dbReference type="OrthoDB" id="9797687at2"/>
<dbReference type="PANTHER" id="PTHR42932:SF1">
    <property type="entry name" value="GENERAL STRESS PROTEIN 20U"/>
    <property type="match status" value="1"/>
</dbReference>
<evidence type="ECO:0000313" key="5">
    <source>
        <dbReference type="Proteomes" id="UP000244932"/>
    </source>
</evidence>
<accession>A0A2R8AEW8</accession>
<dbReference type="CDD" id="cd01043">
    <property type="entry name" value="DPS"/>
    <property type="match status" value="1"/>
</dbReference>
<dbReference type="PANTHER" id="PTHR42932">
    <property type="entry name" value="GENERAL STRESS PROTEIN 20U"/>
    <property type="match status" value="1"/>
</dbReference>
<feature type="domain" description="Ferritin/DPS" evidence="3">
    <location>
        <begin position="18"/>
        <end position="156"/>
    </location>
</feature>
<dbReference type="Pfam" id="PF00210">
    <property type="entry name" value="Ferritin"/>
    <property type="match status" value="1"/>
</dbReference>
<dbReference type="EC" id="1.16.-.-" evidence="4"/>
<dbReference type="PRINTS" id="PR01346">
    <property type="entry name" value="HELNAPAPROT"/>
</dbReference>
<keyword evidence="5" id="KW-1185">Reference proteome</keyword>
<dbReference type="SUPFAM" id="SSF47240">
    <property type="entry name" value="Ferritin-like"/>
    <property type="match status" value="1"/>
</dbReference>
<evidence type="ECO:0000313" key="4">
    <source>
        <dbReference type="EMBL" id="SPF30648.1"/>
    </source>
</evidence>
<dbReference type="GO" id="GO:0008199">
    <property type="term" value="F:ferric iron binding"/>
    <property type="evidence" value="ECO:0007669"/>
    <property type="project" value="InterPro"/>
</dbReference>
<dbReference type="InterPro" id="IPR012347">
    <property type="entry name" value="Ferritin-like"/>
</dbReference>
<keyword evidence="4" id="KW-0560">Oxidoreductase</keyword>
<evidence type="ECO:0000256" key="1">
    <source>
        <dbReference type="ARBA" id="ARBA00009497"/>
    </source>
</evidence>
<dbReference type="PIRSF" id="PIRSF005900">
    <property type="entry name" value="Dps"/>
    <property type="match status" value="1"/>
</dbReference>
<gene>
    <name evidence="4" type="primary">dps_2</name>
    <name evidence="4" type="ORF">POI8812_02989</name>
</gene>
<protein>
    <submittedName>
        <fullName evidence="4">DNA protection during starvation protein</fullName>
        <ecNumber evidence="4">1.16.-.-</ecNumber>
    </submittedName>
</protein>
<name>A0A2R8AEW8_9RHOB</name>
<sequence length="156" mass="17034">MKDTAHDLNATQKTEVVEGLHQALADLSVTTKKAQFFHWNVTGMSFGSLHALFEEIYNDHFAAQDEVAERIRALGAFTEGSYAEALDRTTVSEAKTVVSAEQMVEDMAVSQETISAALKELAEAATSNGDPLTEDLAIGRAQVHEKFAWILRAHLG</sequence>
<reference evidence="4 5" key="1">
    <citation type="submission" date="2018-03" db="EMBL/GenBank/DDBJ databases">
        <authorList>
            <person name="Keele B.F."/>
        </authorList>
    </citation>
    <scope>NUCLEOTIDE SEQUENCE [LARGE SCALE GENOMIC DNA]</scope>
    <source>
        <strain evidence="4 5">CeCT 8812</strain>
    </source>
</reference>
<dbReference type="AlphaFoldDB" id="A0A2R8AEW8"/>
<evidence type="ECO:0000256" key="2">
    <source>
        <dbReference type="RuleBase" id="RU003875"/>
    </source>
</evidence>
<proteinExistence type="inferred from homology"/>
<comment type="similarity">
    <text evidence="1 2">Belongs to the Dps family.</text>
</comment>
<dbReference type="InterPro" id="IPR008331">
    <property type="entry name" value="Ferritin_DPS_dom"/>
</dbReference>
<dbReference type="InterPro" id="IPR002177">
    <property type="entry name" value="DPS_DNA-bd"/>
</dbReference>
<dbReference type="InterPro" id="IPR009078">
    <property type="entry name" value="Ferritin-like_SF"/>
</dbReference>
<dbReference type="PROSITE" id="PS00818">
    <property type="entry name" value="DPS_1"/>
    <property type="match status" value="1"/>
</dbReference>
<dbReference type="InterPro" id="IPR023188">
    <property type="entry name" value="DPS_DNA-bd_CS"/>
</dbReference>
<dbReference type="GO" id="GO:0016722">
    <property type="term" value="F:oxidoreductase activity, acting on metal ions"/>
    <property type="evidence" value="ECO:0007669"/>
    <property type="project" value="InterPro"/>
</dbReference>
<dbReference type="EMBL" id="OMKW01000004">
    <property type="protein sequence ID" value="SPF30648.1"/>
    <property type="molecule type" value="Genomic_DNA"/>
</dbReference>
<evidence type="ECO:0000259" key="3">
    <source>
        <dbReference type="Pfam" id="PF00210"/>
    </source>
</evidence>